<dbReference type="AlphaFoldDB" id="A6HAF3"/>
<name>A6HAF3_RAT</name>
<dbReference type="EMBL" id="CH473947">
    <property type="protein sequence ID" value="EDM03008.1"/>
    <property type="molecule type" value="Genomic_DNA"/>
</dbReference>
<sequence>MSYFAVVQSPIQPLADVFSTRVTLSLKVWELEG</sequence>
<gene>
    <name evidence="1" type="ORF">rCG_61333</name>
</gene>
<proteinExistence type="predicted"/>
<protein>
    <submittedName>
        <fullName evidence="1">RCG61333</fullName>
    </submittedName>
</protein>
<accession>A6HAF3</accession>
<evidence type="ECO:0000313" key="1">
    <source>
        <dbReference type="EMBL" id="EDM03008.1"/>
    </source>
</evidence>
<reference evidence="2" key="1">
    <citation type="submission" date="2005-09" db="EMBL/GenBank/DDBJ databases">
        <authorList>
            <person name="Mural R.J."/>
            <person name="Li P.W."/>
            <person name="Adams M.D."/>
            <person name="Amanatides P.G."/>
            <person name="Baden-Tillson H."/>
            <person name="Barnstead M."/>
            <person name="Chin S.H."/>
            <person name="Dew I."/>
            <person name="Evans C.A."/>
            <person name="Ferriera S."/>
            <person name="Flanigan M."/>
            <person name="Fosler C."/>
            <person name="Glodek A."/>
            <person name="Gu Z."/>
            <person name="Holt R.A."/>
            <person name="Jennings D."/>
            <person name="Kraft C.L."/>
            <person name="Lu F."/>
            <person name="Nguyen T."/>
            <person name="Nusskern D.R."/>
            <person name="Pfannkoch C.M."/>
            <person name="Sitter C."/>
            <person name="Sutton G.G."/>
            <person name="Venter J.C."/>
            <person name="Wang Z."/>
            <person name="Woodage T."/>
            <person name="Zheng X.H."/>
            <person name="Zhong F."/>
        </authorList>
    </citation>
    <scope>NUCLEOTIDE SEQUENCE [LARGE SCALE GENOMIC DNA]</scope>
    <source>
        <strain>BN</strain>
        <strain evidence="2">Sprague-Dawley</strain>
    </source>
</reference>
<dbReference type="Proteomes" id="UP000234681">
    <property type="component" value="Chromosome 6"/>
</dbReference>
<evidence type="ECO:0000313" key="2">
    <source>
        <dbReference type="Proteomes" id="UP000234681"/>
    </source>
</evidence>
<organism evidence="1 2">
    <name type="scientific">Rattus norvegicus</name>
    <name type="common">Rat</name>
    <dbReference type="NCBI Taxonomy" id="10116"/>
    <lineage>
        <taxon>Eukaryota</taxon>
        <taxon>Metazoa</taxon>
        <taxon>Chordata</taxon>
        <taxon>Craniata</taxon>
        <taxon>Vertebrata</taxon>
        <taxon>Euteleostomi</taxon>
        <taxon>Mammalia</taxon>
        <taxon>Eutheria</taxon>
        <taxon>Euarchontoglires</taxon>
        <taxon>Glires</taxon>
        <taxon>Rodentia</taxon>
        <taxon>Myomorpha</taxon>
        <taxon>Muroidea</taxon>
        <taxon>Muridae</taxon>
        <taxon>Murinae</taxon>
        <taxon>Rattus</taxon>
    </lineage>
</organism>